<dbReference type="EMBL" id="CP096983">
    <property type="protein sequence ID" value="URZ13282.1"/>
    <property type="molecule type" value="Genomic_DNA"/>
</dbReference>
<dbReference type="SUPFAM" id="SSF46785">
    <property type="entry name" value="Winged helix' DNA-binding domain"/>
    <property type="match status" value="1"/>
</dbReference>
<dbReference type="PANTHER" id="PTHR42756:SF1">
    <property type="entry name" value="TRANSCRIPTIONAL REPRESSOR OF EMRAB OPERON"/>
    <property type="match status" value="1"/>
</dbReference>
<dbReference type="AlphaFoldDB" id="A0A1S8KXW8"/>
<dbReference type="SMART" id="SM00347">
    <property type="entry name" value="HTH_MARR"/>
    <property type="match status" value="1"/>
</dbReference>
<evidence type="ECO:0000256" key="3">
    <source>
        <dbReference type="ARBA" id="ARBA00023163"/>
    </source>
</evidence>
<organism evidence="4 5">
    <name type="scientific">Clostridium felsineum</name>
    <dbReference type="NCBI Taxonomy" id="36839"/>
    <lineage>
        <taxon>Bacteria</taxon>
        <taxon>Bacillati</taxon>
        <taxon>Bacillota</taxon>
        <taxon>Clostridia</taxon>
        <taxon>Eubacteriales</taxon>
        <taxon>Clostridiaceae</taxon>
        <taxon>Clostridium</taxon>
    </lineage>
</organism>
<dbReference type="InterPro" id="IPR023187">
    <property type="entry name" value="Tscrpt_reg_MarR-type_CS"/>
</dbReference>
<reference evidence="4 5" key="1">
    <citation type="submission" date="2022-04" db="EMBL/GenBank/DDBJ databases">
        <title>Genome sequence of C. roseum typestrain.</title>
        <authorList>
            <person name="Poehlein A."/>
            <person name="Schoch T."/>
            <person name="Duerre P."/>
            <person name="Daniel R."/>
        </authorList>
    </citation>
    <scope>NUCLEOTIDE SEQUENCE [LARGE SCALE GENOMIC DNA]</scope>
    <source>
        <strain evidence="4 5">DSM 7320</strain>
    </source>
</reference>
<dbReference type="STRING" id="84029.CROST_42900"/>
<name>A0A1S8KXW8_9CLOT</name>
<dbReference type="GO" id="GO:0003700">
    <property type="term" value="F:DNA-binding transcription factor activity"/>
    <property type="evidence" value="ECO:0007669"/>
    <property type="project" value="InterPro"/>
</dbReference>
<dbReference type="KEGG" id="crw:CROST_040340"/>
<gene>
    <name evidence="4" type="primary">badR</name>
    <name evidence="4" type="ORF">CROST_040340</name>
</gene>
<dbReference type="PROSITE" id="PS01117">
    <property type="entry name" value="HTH_MARR_1"/>
    <property type="match status" value="1"/>
</dbReference>
<dbReference type="GO" id="GO:0003677">
    <property type="term" value="F:DNA binding"/>
    <property type="evidence" value="ECO:0007669"/>
    <property type="project" value="UniProtKB-KW"/>
</dbReference>
<evidence type="ECO:0000256" key="1">
    <source>
        <dbReference type="ARBA" id="ARBA00023015"/>
    </source>
</evidence>
<dbReference type="InterPro" id="IPR036388">
    <property type="entry name" value="WH-like_DNA-bd_sf"/>
</dbReference>
<dbReference type="PANTHER" id="PTHR42756">
    <property type="entry name" value="TRANSCRIPTIONAL REGULATOR, MARR"/>
    <property type="match status" value="1"/>
</dbReference>
<proteinExistence type="predicted"/>
<keyword evidence="2" id="KW-0238">DNA-binding</keyword>
<evidence type="ECO:0000256" key="2">
    <source>
        <dbReference type="ARBA" id="ARBA00023125"/>
    </source>
</evidence>
<keyword evidence="5" id="KW-1185">Reference proteome</keyword>
<sequence>MRKNFKNEELKIIDEIYHLFYTKMLNIRNNKKFKKLENVTDLEMGVLHILTYKPDCIMREIREYLKISRSTLTGVIDRLEKRGFVKRVISEKDRRSFSLELTREGKIAQVKHEEMERTIYKEVLASLEEDEDIDEFLRLSKKIIKNIKV</sequence>
<evidence type="ECO:0000313" key="5">
    <source>
        <dbReference type="Proteomes" id="UP000190951"/>
    </source>
</evidence>
<evidence type="ECO:0000313" key="4">
    <source>
        <dbReference type="EMBL" id="URZ13282.1"/>
    </source>
</evidence>
<accession>A0A1S8KXW8</accession>
<dbReference type="RefSeq" id="WP_077833965.1">
    <property type="nucleotide sequence ID" value="NZ_CP096983.1"/>
</dbReference>
<protein>
    <submittedName>
        <fullName evidence="4">Transcriptional activatory protein BadR</fullName>
    </submittedName>
</protein>
<dbReference type="PROSITE" id="PS50995">
    <property type="entry name" value="HTH_MARR_2"/>
    <property type="match status" value="1"/>
</dbReference>
<dbReference type="Gene3D" id="1.10.10.10">
    <property type="entry name" value="Winged helix-like DNA-binding domain superfamily/Winged helix DNA-binding domain"/>
    <property type="match status" value="1"/>
</dbReference>
<dbReference type="Pfam" id="PF01047">
    <property type="entry name" value="MarR"/>
    <property type="match status" value="1"/>
</dbReference>
<keyword evidence="3" id="KW-0804">Transcription</keyword>
<dbReference type="InterPro" id="IPR000835">
    <property type="entry name" value="HTH_MarR-typ"/>
</dbReference>
<dbReference type="PRINTS" id="PR00598">
    <property type="entry name" value="HTHMARR"/>
</dbReference>
<keyword evidence="1" id="KW-0805">Transcription regulation</keyword>
<dbReference type="InterPro" id="IPR036390">
    <property type="entry name" value="WH_DNA-bd_sf"/>
</dbReference>
<dbReference type="Proteomes" id="UP000190951">
    <property type="component" value="Chromosome"/>
</dbReference>